<dbReference type="PANTHER" id="PTHR35249:SF2">
    <property type="entry name" value="DYNEIN REGULATORY COMPLEX SUBUNIT 7"/>
    <property type="match status" value="1"/>
</dbReference>
<dbReference type="SMART" id="SM00353">
    <property type="entry name" value="HLH"/>
    <property type="match status" value="1"/>
</dbReference>
<comment type="subcellular location">
    <subcellularLocation>
        <location evidence="1">Cytoplasm</location>
        <location evidence="1">Cytoskeleton</location>
    </subcellularLocation>
</comment>
<dbReference type="InterPro" id="IPR035965">
    <property type="entry name" value="PAS-like_dom_sf"/>
</dbReference>
<dbReference type="Proteomes" id="UP000886611">
    <property type="component" value="Unassembled WGS sequence"/>
</dbReference>
<dbReference type="InterPro" id="IPR033551">
    <property type="entry name" value="DRC7/lobo"/>
</dbReference>
<dbReference type="InterPro" id="IPR056292">
    <property type="entry name" value="DRC7_C"/>
</dbReference>
<dbReference type="CDD" id="cd00130">
    <property type="entry name" value="PAS"/>
    <property type="match status" value="1"/>
</dbReference>
<feature type="compositionally biased region" description="Polar residues" evidence="4">
    <location>
        <begin position="863"/>
        <end position="879"/>
    </location>
</feature>
<dbReference type="AlphaFoldDB" id="A0A8X7XL90"/>
<dbReference type="GO" id="GO:0046983">
    <property type="term" value="F:protein dimerization activity"/>
    <property type="evidence" value="ECO:0007669"/>
    <property type="project" value="InterPro"/>
</dbReference>
<dbReference type="GO" id="GO:0031514">
    <property type="term" value="C:motile cilium"/>
    <property type="evidence" value="ECO:0007669"/>
    <property type="project" value="TreeGrafter"/>
</dbReference>
<sequence>MVPGAERQMDFYSQARTDGLASRVELSSEMKETFEDRPDFLHFQHVVFGKKEKHLVPVSGETNSKPILKIIQRFHHNHEKAANDDIAEKAFLISDQRIQLTYHREVDQIIPPRKDFFRPFISGGKQEPKVNFSPNLMISFQVNSMEKPVKNLLLYELLTNLLEDEIRAKNHVKMSENEVQSILALRSQEELESKLTISVYDTDRNERALMHRQDLEHAKQEERLHSAEKELDFLAPFLIQLGDPKNINFKMAQQLKEDCLSDLKRRLIDKANLIQARFEKETQELLKKQQWYQQNQMTMTKEDEDSYLSYCSEAMFRIHILELRLNRTVSLPEDMKINPSKRHRDRINIELEQLASLLPYPEHIINKLDKLSVMRITVSYLRVKMFLDSIQHKHDGSATVVSKSQENHVNTAPLNTIEGELMLQSDVINQNVCDLIHTEDRKTFYQQLQWDFSPTDNSGEEEPGCSEKTESAQNQLSHDDLFVNRTFSCRMRCLLDYNSGFLSVIIRGKLKFLQGQTDIMTDIHDVSSEIALFAIIVPVQQPTIVELHIRNTLFRTKHKLDFTPLNIDSKGKNVLGWTETELSSHPGYLFVHSEDMLYCTENYLRMLRTGDSGVTIFRLLTKQLRWLWTSAIAKIIHKDDKPDYIVATHRILTDAEGEEHLKKRGNPNKFFTDNYAALYNWADLLSPHARKFLQTIEQKDAKKNANLYDSSTKNEEYFHHDVACFTSNIDRNVPFASLNFQAESEAFPKISSDVNIWEMLWHYELSKEDLEIISRDDSIKKMTSDECAEGNSSSSGLVSPLFSSASWNSSTLANERVLTSIKNQRCTFVPESHFNDSNTITQQKQQDMPHSASVDKTDLLTVGSASQKDPVDSSLTATSEPKGDQSFFSDFSTS</sequence>
<evidence type="ECO:0000256" key="2">
    <source>
        <dbReference type="ARBA" id="ARBA00022490"/>
    </source>
</evidence>
<dbReference type="InterPro" id="IPR011598">
    <property type="entry name" value="bHLH_dom"/>
</dbReference>
<name>A0A8X7XL90_POLSE</name>
<evidence type="ECO:0000256" key="3">
    <source>
        <dbReference type="ARBA" id="ARBA00023212"/>
    </source>
</evidence>
<reference evidence="6 7" key="1">
    <citation type="journal article" date="2021" name="Cell">
        <title>Tracing the genetic footprints of vertebrate landing in non-teleost ray-finned fishes.</title>
        <authorList>
            <person name="Bi X."/>
            <person name="Wang K."/>
            <person name="Yang L."/>
            <person name="Pan H."/>
            <person name="Jiang H."/>
            <person name="Wei Q."/>
            <person name="Fang M."/>
            <person name="Yu H."/>
            <person name="Zhu C."/>
            <person name="Cai Y."/>
            <person name="He Y."/>
            <person name="Gan X."/>
            <person name="Zeng H."/>
            <person name="Yu D."/>
            <person name="Zhu Y."/>
            <person name="Jiang H."/>
            <person name="Qiu Q."/>
            <person name="Yang H."/>
            <person name="Zhang Y.E."/>
            <person name="Wang W."/>
            <person name="Zhu M."/>
            <person name="He S."/>
            <person name="Zhang G."/>
        </authorList>
    </citation>
    <scope>NUCLEOTIDE SEQUENCE [LARGE SCALE GENOMIC DNA]</scope>
    <source>
        <strain evidence="6">Bchr_013</strain>
    </source>
</reference>
<dbReference type="SUPFAM" id="SSF55785">
    <property type="entry name" value="PYP-like sensor domain (PAS domain)"/>
    <property type="match status" value="1"/>
</dbReference>
<dbReference type="GO" id="GO:0030317">
    <property type="term" value="P:flagellated sperm motility"/>
    <property type="evidence" value="ECO:0007669"/>
    <property type="project" value="TreeGrafter"/>
</dbReference>
<evidence type="ECO:0000313" key="6">
    <source>
        <dbReference type="EMBL" id="KAG2470226.1"/>
    </source>
</evidence>
<feature type="non-terminal residue" evidence="6">
    <location>
        <position position="1"/>
    </location>
</feature>
<evidence type="ECO:0000256" key="4">
    <source>
        <dbReference type="SAM" id="MobiDB-lite"/>
    </source>
</evidence>
<evidence type="ECO:0000259" key="5">
    <source>
        <dbReference type="PROSITE" id="PS50888"/>
    </source>
</evidence>
<dbReference type="Pfam" id="PF24667">
    <property type="entry name" value="MORN_DRC7"/>
    <property type="match status" value="1"/>
</dbReference>
<accession>A0A8X7XL90</accession>
<organism evidence="6 7">
    <name type="scientific">Polypterus senegalus</name>
    <name type="common">Senegal bichir</name>
    <dbReference type="NCBI Taxonomy" id="55291"/>
    <lineage>
        <taxon>Eukaryota</taxon>
        <taxon>Metazoa</taxon>
        <taxon>Chordata</taxon>
        <taxon>Craniata</taxon>
        <taxon>Vertebrata</taxon>
        <taxon>Euteleostomi</taxon>
        <taxon>Actinopterygii</taxon>
        <taxon>Polypteriformes</taxon>
        <taxon>Polypteridae</taxon>
        <taxon>Polypterus</taxon>
    </lineage>
</organism>
<dbReference type="PANTHER" id="PTHR35249">
    <property type="entry name" value="DYNEIN REGULATORY COMPLEX SUBUNIT 7"/>
    <property type="match status" value="1"/>
</dbReference>
<keyword evidence="2" id="KW-0963">Cytoplasm</keyword>
<dbReference type="InterPro" id="IPR000014">
    <property type="entry name" value="PAS"/>
</dbReference>
<dbReference type="Gene3D" id="4.10.280.10">
    <property type="entry name" value="Helix-loop-helix DNA-binding domain"/>
    <property type="match status" value="1"/>
</dbReference>
<dbReference type="EMBL" id="JAATIS010000147">
    <property type="protein sequence ID" value="KAG2470226.1"/>
    <property type="molecule type" value="Genomic_DNA"/>
</dbReference>
<dbReference type="Pfam" id="PF14598">
    <property type="entry name" value="PAS_11"/>
    <property type="match status" value="1"/>
</dbReference>
<protein>
    <submittedName>
        <fullName evidence="6">DRC7 protein</fullName>
    </submittedName>
</protein>
<evidence type="ECO:0000256" key="1">
    <source>
        <dbReference type="ARBA" id="ARBA00004245"/>
    </source>
</evidence>
<feature type="domain" description="BHLH" evidence="5">
    <location>
        <begin position="331"/>
        <end position="384"/>
    </location>
</feature>
<dbReference type="SUPFAM" id="SSF47459">
    <property type="entry name" value="HLH, helix-loop-helix DNA-binding domain"/>
    <property type="match status" value="1"/>
</dbReference>
<dbReference type="InterPro" id="IPR056291">
    <property type="entry name" value="MORN_DRC7"/>
</dbReference>
<evidence type="ECO:0000313" key="7">
    <source>
        <dbReference type="Proteomes" id="UP000886611"/>
    </source>
</evidence>
<keyword evidence="7" id="KW-1185">Reference proteome</keyword>
<keyword evidence="3" id="KW-0206">Cytoskeleton</keyword>
<comment type="caution">
    <text evidence="6">The sequence shown here is derived from an EMBL/GenBank/DDBJ whole genome shotgun (WGS) entry which is preliminary data.</text>
</comment>
<dbReference type="PROSITE" id="PS50888">
    <property type="entry name" value="BHLH"/>
    <property type="match status" value="1"/>
</dbReference>
<dbReference type="GO" id="GO:0005856">
    <property type="term" value="C:cytoskeleton"/>
    <property type="evidence" value="ECO:0007669"/>
    <property type="project" value="UniProtKB-SubCell"/>
</dbReference>
<dbReference type="InterPro" id="IPR036638">
    <property type="entry name" value="HLH_DNA-bd_sf"/>
</dbReference>
<proteinExistence type="predicted"/>
<dbReference type="Gene3D" id="3.30.450.20">
    <property type="entry name" value="PAS domain"/>
    <property type="match status" value="2"/>
</dbReference>
<gene>
    <name evidence="6" type="primary">Drc7_1</name>
    <name evidence="6" type="ORF">GTO96_0022993</name>
</gene>
<dbReference type="Pfam" id="PF24671">
    <property type="entry name" value="DRC7_C"/>
    <property type="match status" value="1"/>
</dbReference>
<feature type="region of interest" description="Disordered" evidence="4">
    <location>
        <begin position="840"/>
        <end position="894"/>
    </location>
</feature>
<feature type="non-terminal residue" evidence="6">
    <location>
        <position position="894"/>
    </location>
</feature>